<protein>
    <submittedName>
        <fullName evidence="2">Uncharacterized protein</fullName>
    </submittedName>
</protein>
<dbReference type="Proteomes" id="UP000186817">
    <property type="component" value="Unassembled WGS sequence"/>
</dbReference>
<dbReference type="EMBL" id="LSRX01000824">
    <property type="protein sequence ID" value="OLP88212.1"/>
    <property type="molecule type" value="Genomic_DNA"/>
</dbReference>
<evidence type="ECO:0000313" key="2">
    <source>
        <dbReference type="EMBL" id="OLP88212.1"/>
    </source>
</evidence>
<feature type="compositionally biased region" description="Basic and acidic residues" evidence="1">
    <location>
        <begin position="147"/>
        <end position="160"/>
    </location>
</feature>
<gene>
    <name evidence="2" type="ORF">AK812_SmicGene30477</name>
</gene>
<comment type="caution">
    <text evidence="2">The sequence shown here is derived from an EMBL/GenBank/DDBJ whole genome shotgun (WGS) entry which is preliminary data.</text>
</comment>
<feature type="compositionally biased region" description="Low complexity" evidence="1">
    <location>
        <begin position="194"/>
        <end position="212"/>
    </location>
</feature>
<evidence type="ECO:0000313" key="3">
    <source>
        <dbReference type="Proteomes" id="UP000186817"/>
    </source>
</evidence>
<sequence length="473" mass="50178">MPWVSILASAELLDNQLVDDAFGYSGDNGALKDREAWMLVLPLWLNRQPTNHDVVPLDKDSPSDQVDAQPSLFLWGLMDQQILVQVFTVLLTLAVVALSRSISSWWNSGKPTAQTPVTTVEGKKPSEGAATKSDPTPDSGAAAPADVGKDKKDAKKDDAPKTQQDGGGDSSGPATTTPTTSADGGGATADKKQATTGPSDAKPKAGADAAPSPVTPQSLLLEVQAVHKSVKAMADGNLVAAGTKVSNEVEAVRKDITTVMKYLTASDKDVKDLTNKVCTLMTNLDIHAKSSESYLKEILKSLATIGAAKTFHADTQVLIAAKHDNIADGVKACINKVTNTDFETHQSLTRTLNDLSKQTYDLGQELLAALHHVQGEQGTLKDNLWQIANVLSDTVEQVKVIRGYCERPVPVNVQGGPQANMPPPPTYEPSIHAARQQLHLQSAIPVARGGGGPVPQVNIDMGDGRSINIPVHR</sequence>
<organism evidence="2 3">
    <name type="scientific">Symbiodinium microadriaticum</name>
    <name type="common">Dinoflagellate</name>
    <name type="synonym">Zooxanthella microadriatica</name>
    <dbReference type="NCBI Taxonomy" id="2951"/>
    <lineage>
        <taxon>Eukaryota</taxon>
        <taxon>Sar</taxon>
        <taxon>Alveolata</taxon>
        <taxon>Dinophyceae</taxon>
        <taxon>Suessiales</taxon>
        <taxon>Symbiodiniaceae</taxon>
        <taxon>Symbiodinium</taxon>
    </lineage>
</organism>
<name>A0A1Q9CZ69_SYMMI</name>
<accession>A0A1Q9CZ69</accession>
<dbReference type="OrthoDB" id="425600at2759"/>
<evidence type="ECO:0000256" key="1">
    <source>
        <dbReference type="SAM" id="MobiDB-lite"/>
    </source>
</evidence>
<keyword evidence="3" id="KW-1185">Reference proteome</keyword>
<feature type="compositionally biased region" description="Polar residues" evidence="1">
    <location>
        <begin position="105"/>
        <end position="118"/>
    </location>
</feature>
<feature type="compositionally biased region" description="Low complexity" evidence="1">
    <location>
        <begin position="171"/>
        <end position="182"/>
    </location>
</feature>
<dbReference type="AlphaFoldDB" id="A0A1Q9CZ69"/>
<reference evidence="2 3" key="1">
    <citation type="submission" date="2016-02" db="EMBL/GenBank/DDBJ databases">
        <title>Genome analysis of coral dinoflagellate symbionts highlights evolutionary adaptations to a symbiotic lifestyle.</title>
        <authorList>
            <person name="Aranda M."/>
            <person name="Li Y."/>
            <person name="Liew Y.J."/>
            <person name="Baumgarten S."/>
            <person name="Simakov O."/>
            <person name="Wilson M."/>
            <person name="Piel J."/>
            <person name="Ashoor H."/>
            <person name="Bougouffa S."/>
            <person name="Bajic V.B."/>
            <person name="Ryu T."/>
            <person name="Ravasi T."/>
            <person name="Bayer T."/>
            <person name="Micklem G."/>
            <person name="Kim H."/>
            <person name="Bhak J."/>
            <person name="Lajeunesse T.C."/>
            <person name="Voolstra C.R."/>
        </authorList>
    </citation>
    <scope>NUCLEOTIDE SEQUENCE [LARGE SCALE GENOMIC DNA]</scope>
    <source>
        <strain evidence="2 3">CCMP2467</strain>
    </source>
</reference>
<feature type="region of interest" description="Disordered" evidence="1">
    <location>
        <begin position="105"/>
        <end position="213"/>
    </location>
</feature>
<proteinExistence type="predicted"/>